<dbReference type="OrthoDB" id="1409865at2"/>
<dbReference type="Pfam" id="PF16215">
    <property type="entry name" value="DUF4876"/>
    <property type="match status" value="1"/>
</dbReference>
<protein>
    <submittedName>
        <fullName evidence="1">Uncharacterized protein DUF4876</fullName>
    </submittedName>
</protein>
<dbReference type="PROSITE" id="PS51257">
    <property type="entry name" value="PROKAR_LIPOPROTEIN"/>
    <property type="match status" value="1"/>
</dbReference>
<comment type="caution">
    <text evidence="1">The sequence shown here is derived from an EMBL/GenBank/DDBJ whole genome shotgun (WGS) entry which is preliminary data.</text>
</comment>
<reference evidence="1 2" key="1">
    <citation type="submission" date="2019-03" db="EMBL/GenBank/DDBJ databases">
        <title>Freshwater and sediment microbial communities from various areas in North America, analyzing microbe dynamics in response to fracking.</title>
        <authorList>
            <person name="Lamendella R."/>
        </authorList>
    </citation>
    <scope>NUCLEOTIDE SEQUENCE [LARGE SCALE GENOMIC DNA]</scope>
    <source>
        <strain evidence="1 2">114D</strain>
    </source>
</reference>
<sequence>MKIVFKSILLVAIVVGITTIFSSCEDEEIENPILITIEAPQPDSAPDLDLSELSIVLEDKTQGTTQSGTFSKIDATVAKAEFSVSPGTFSVTISGSGIVLGDDEVNVNGVAENFLVTRDGITPANGTTRDDMTLPINLSVSASSRIIIRQIYISGCKTTDGAYYRSDMFIELYNNGSNDYSLDSLCIGAITPMNAHKASSWREIKEEKLALAFHKWMIPGTGKDHVLKPGEAAVLTTHAMNHTGTTRSLDLTNADFQFYTPRFSKGFLNPDRPVMTEIIDQPAGTTYVYSIHNPAFIIYRIPDFEAYIANKDSEHLQYAPGTSKRPAYTIPSEWVIDGVEIFQEGRDNEKRFPAFIDTGYALNRPSANGNGVRRVLDTEKSNAAGRFIYQDTNNSTNDFEAAACIPWENYE</sequence>
<dbReference type="AlphaFoldDB" id="A0A4R6H7N9"/>
<dbReference type="InterPro" id="IPR032627">
    <property type="entry name" value="DUF4876"/>
</dbReference>
<dbReference type="RefSeq" id="WP_133464222.1">
    <property type="nucleotide sequence ID" value="NZ_SNWI01000002.1"/>
</dbReference>
<organism evidence="1 2">
    <name type="scientific">Sunxiuqinia elliptica</name>
    <dbReference type="NCBI Taxonomy" id="655355"/>
    <lineage>
        <taxon>Bacteria</taxon>
        <taxon>Pseudomonadati</taxon>
        <taxon>Bacteroidota</taxon>
        <taxon>Bacteroidia</taxon>
        <taxon>Marinilabiliales</taxon>
        <taxon>Prolixibacteraceae</taxon>
        <taxon>Sunxiuqinia</taxon>
    </lineage>
</organism>
<proteinExistence type="predicted"/>
<dbReference type="EMBL" id="SNWI01000002">
    <property type="protein sequence ID" value="TDO03848.1"/>
    <property type="molecule type" value="Genomic_DNA"/>
</dbReference>
<name>A0A4R6H7N9_9BACT</name>
<evidence type="ECO:0000313" key="2">
    <source>
        <dbReference type="Proteomes" id="UP000294848"/>
    </source>
</evidence>
<accession>A0A4R6H7N9</accession>
<dbReference type="Proteomes" id="UP000294848">
    <property type="component" value="Unassembled WGS sequence"/>
</dbReference>
<evidence type="ECO:0000313" key="1">
    <source>
        <dbReference type="EMBL" id="TDO03848.1"/>
    </source>
</evidence>
<gene>
    <name evidence="1" type="ORF">DET52_102183</name>
</gene>